<keyword evidence="3" id="KW-1185">Reference proteome</keyword>
<dbReference type="EMBL" id="CAKKLH010000146">
    <property type="protein sequence ID" value="CAH0104545.1"/>
    <property type="molecule type" value="Genomic_DNA"/>
</dbReference>
<feature type="transmembrane region" description="Helical" evidence="1">
    <location>
        <begin position="16"/>
        <end position="35"/>
    </location>
</feature>
<organism evidence="2 3">
    <name type="scientific">Daphnia galeata</name>
    <dbReference type="NCBI Taxonomy" id="27404"/>
    <lineage>
        <taxon>Eukaryota</taxon>
        <taxon>Metazoa</taxon>
        <taxon>Ecdysozoa</taxon>
        <taxon>Arthropoda</taxon>
        <taxon>Crustacea</taxon>
        <taxon>Branchiopoda</taxon>
        <taxon>Diplostraca</taxon>
        <taxon>Cladocera</taxon>
        <taxon>Anomopoda</taxon>
        <taxon>Daphniidae</taxon>
        <taxon>Daphnia</taxon>
    </lineage>
</organism>
<gene>
    <name evidence="2" type="ORF">DGAL_LOCUS7452</name>
</gene>
<accession>A0A8J2RTE2</accession>
<name>A0A8J2RTE2_9CRUS</name>
<protein>
    <submittedName>
        <fullName evidence="2">Uncharacterized protein</fullName>
    </submittedName>
</protein>
<dbReference type="Proteomes" id="UP000789390">
    <property type="component" value="Unassembled WGS sequence"/>
</dbReference>
<comment type="caution">
    <text evidence="2">The sequence shown here is derived from an EMBL/GenBank/DDBJ whole genome shotgun (WGS) entry which is preliminary data.</text>
</comment>
<keyword evidence="1" id="KW-0812">Transmembrane</keyword>
<proteinExistence type="predicted"/>
<evidence type="ECO:0000256" key="1">
    <source>
        <dbReference type="SAM" id="Phobius"/>
    </source>
</evidence>
<dbReference type="OrthoDB" id="204305at2759"/>
<reference evidence="2" key="1">
    <citation type="submission" date="2021-11" db="EMBL/GenBank/DDBJ databases">
        <authorList>
            <person name="Schell T."/>
        </authorList>
    </citation>
    <scope>NUCLEOTIDE SEQUENCE</scope>
    <source>
        <strain evidence="2">M5</strain>
    </source>
</reference>
<keyword evidence="1" id="KW-1133">Transmembrane helix</keyword>
<dbReference type="AlphaFoldDB" id="A0A8J2RTE2"/>
<evidence type="ECO:0000313" key="3">
    <source>
        <dbReference type="Proteomes" id="UP000789390"/>
    </source>
</evidence>
<keyword evidence="1" id="KW-0472">Membrane</keyword>
<evidence type="ECO:0000313" key="2">
    <source>
        <dbReference type="EMBL" id="CAH0104545.1"/>
    </source>
</evidence>
<sequence length="368" mass="42390">MLCCCWRSVMRNGSKYYWTVAGSFLFVSALIIYHGSRQVLLEFQSEHQQHQLLSVYADPAIECLCDDAKLINPSSNVLEIHQSSCSQETDRRGSNQSVVSYSLFGHPDENDEVLRRYFSSIEAKAARIRRYYPGWIMRVYHNLSTDDQMKYLCPLRCSSSVHESSNVDLCHVDSIRTNVINSALIQRLNPRMWRFLVMLDPLVDRFMCRDIDSDIIPREVTAVRQWLQSNFTFHVMRDHPSHGGFMLAGLWGAKNVQRRDLIRRLGQAMIWTSQNGNYETDQNRLDFFVWPFATFDVMATDSYFCNHWDVGSGQVLPVFRSRHVASVTISRDWISSAKISPITSSHVRTSVDPLITKTGSYVNYKSAA</sequence>